<dbReference type="SUPFAM" id="SSF55785">
    <property type="entry name" value="PYP-like sensor domain (PAS domain)"/>
    <property type="match status" value="1"/>
</dbReference>
<keyword evidence="10" id="KW-0812">Transmembrane</keyword>
<dbReference type="SMART" id="SM00448">
    <property type="entry name" value="REC"/>
    <property type="match status" value="1"/>
</dbReference>
<sequence>MNDDSRNLTSKVDFAKHQISVPRIVICVLISMAVLQCAVFLQHGKFGSPAEFPVPIVVGIVIGLVIAFVEHNVRASHNRLHMELAEKEKLYDTLKLSEERFLLATTRSFVWDWDIDKDTLYLSPGFAESLGYSDAELKLAMNGTTANLVHPDDIERYRQKLQAHLSNPSVGYINEHRFRTKSGQYKWFLAIGQSVVDETGRAIRFNGTTSDVSDRIDLEAKLNQIQKMEAIGTLTGGIAHDFNNLLAIIMGNLELLNDEIKDPDHKQLIKNGMDATQRGAELTRNMLSFARKSRLEPSVIDLNQLILNLKSWTERTLPATIKIETSLLAGLWPVDVDRSSTESGLLNLILNARDAMPKGGNLTIETSNVRVDEDYIEQRGEEIAPGRYVLLAVSDTGQGIAAENLENIFEPFFTTKPVGSGSGLGLSMLVGFMRQSGGTVRVYSELDVGTTFKLYFPACEHTEIVKTPSASISPKRKSDDRSTILLVDDNIQALTAYRSMLMKAGFDVVDAISGDDAYAKFMENPSVDLLLTDIVMPGDLQGTTLSNALRKIKPDLRVIYISGYAAEATVHGNGLRAKDIRLMKPFGQTDLLRAINKALSSD</sequence>
<dbReference type="Gene3D" id="3.40.50.2300">
    <property type="match status" value="1"/>
</dbReference>
<dbReference type="AlphaFoldDB" id="A0A2G5KDV6"/>
<dbReference type="InterPro" id="IPR035965">
    <property type="entry name" value="PAS-like_dom_sf"/>
</dbReference>
<evidence type="ECO:0000256" key="9">
    <source>
        <dbReference type="PROSITE-ProRule" id="PRU00169"/>
    </source>
</evidence>
<reference evidence="15 16" key="1">
    <citation type="submission" date="2016-08" db="EMBL/GenBank/DDBJ databases">
        <title>Draft genome of Amylibacter sp. strain 4G11.</title>
        <authorList>
            <person name="Wong S.-K."/>
            <person name="Hamasaki K."/>
            <person name="Yoshizawa S."/>
        </authorList>
    </citation>
    <scope>NUCLEOTIDE SEQUENCE [LARGE SCALE GENOMIC DNA]</scope>
    <source>
        <strain evidence="15 16">4G11</strain>
    </source>
</reference>
<evidence type="ECO:0000256" key="7">
    <source>
        <dbReference type="ARBA" id="ARBA00022840"/>
    </source>
</evidence>
<feature type="domain" description="PAC" evidence="14">
    <location>
        <begin position="172"/>
        <end position="224"/>
    </location>
</feature>
<dbReference type="InterPro" id="IPR003594">
    <property type="entry name" value="HATPase_dom"/>
</dbReference>
<dbReference type="SMART" id="SM00387">
    <property type="entry name" value="HATPase_c"/>
    <property type="match status" value="1"/>
</dbReference>
<dbReference type="InterPro" id="IPR003661">
    <property type="entry name" value="HisK_dim/P_dom"/>
</dbReference>
<keyword evidence="10" id="KW-1133">Transmembrane helix</keyword>
<evidence type="ECO:0000259" key="13">
    <source>
        <dbReference type="PROSITE" id="PS50112"/>
    </source>
</evidence>
<dbReference type="InterPro" id="IPR005467">
    <property type="entry name" value="His_kinase_dom"/>
</dbReference>
<dbReference type="PANTHER" id="PTHR43065">
    <property type="entry name" value="SENSOR HISTIDINE KINASE"/>
    <property type="match status" value="1"/>
</dbReference>
<feature type="transmembrane region" description="Helical" evidence="10">
    <location>
        <begin position="21"/>
        <end position="41"/>
    </location>
</feature>
<evidence type="ECO:0000259" key="12">
    <source>
        <dbReference type="PROSITE" id="PS50110"/>
    </source>
</evidence>
<dbReference type="SUPFAM" id="SSF52172">
    <property type="entry name" value="CheY-like"/>
    <property type="match status" value="1"/>
</dbReference>
<dbReference type="InterPro" id="IPR011006">
    <property type="entry name" value="CheY-like_superfamily"/>
</dbReference>
<dbReference type="InterPro" id="IPR036890">
    <property type="entry name" value="HATPase_C_sf"/>
</dbReference>
<feature type="domain" description="Response regulatory" evidence="12">
    <location>
        <begin position="483"/>
        <end position="599"/>
    </location>
</feature>
<keyword evidence="3 9" id="KW-0597">Phosphoprotein</keyword>
<keyword evidence="5" id="KW-0547">Nucleotide-binding</keyword>
<dbReference type="InterPro" id="IPR001610">
    <property type="entry name" value="PAC"/>
</dbReference>
<gene>
    <name evidence="15" type="ORF">BFP76_10350</name>
</gene>
<dbReference type="PROSITE" id="PS50109">
    <property type="entry name" value="HIS_KIN"/>
    <property type="match status" value="1"/>
</dbReference>
<keyword evidence="7" id="KW-0067">ATP-binding</keyword>
<dbReference type="InterPro" id="IPR013655">
    <property type="entry name" value="PAS_fold_3"/>
</dbReference>
<accession>A0A2G5KDV6</accession>
<evidence type="ECO:0000256" key="6">
    <source>
        <dbReference type="ARBA" id="ARBA00022777"/>
    </source>
</evidence>
<evidence type="ECO:0000256" key="8">
    <source>
        <dbReference type="ARBA" id="ARBA00023012"/>
    </source>
</evidence>
<proteinExistence type="predicted"/>
<feature type="domain" description="Histidine kinase" evidence="11">
    <location>
        <begin position="237"/>
        <end position="460"/>
    </location>
</feature>
<evidence type="ECO:0000256" key="5">
    <source>
        <dbReference type="ARBA" id="ARBA00022741"/>
    </source>
</evidence>
<dbReference type="SMART" id="SM00086">
    <property type="entry name" value="PAC"/>
    <property type="match status" value="1"/>
</dbReference>
<dbReference type="GO" id="GO:0000155">
    <property type="term" value="F:phosphorelay sensor kinase activity"/>
    <property type="evidence" value="ECO:0007669"/>
    <property type="project" value="InterPro"/>
</dbReference>
<dbReference type="InterPro" id="IPR000014">
    <property type="entry name" value="PAS"/>
</dbReference>
<dbReference type="EC" id="2.7.13.3" evidence="2"/>
<dbReference type="GO" id="GO:0005524">
    <property type="term" value="F:ATP binding"/>
    <property type="evidence" value="ECO:0007669"/>
    <property type="project" value="UniProtKB-KW"/>
</dbReference>
<dbReference type="PRINTS" id="PR00344">
    <property type="entry name" value="BCTRLSENSOR"/>
</dbReference>
<evidence type="ECO:0000256" key="1">
    <source>
        <dbReference type="ARBA" id="ARBA00000085"/>
    </source>
</evidence>
<keyword evidence="16" id="KW-1185">Reference proteome</keyword>
<dbReference type="SMART" id="SM00388">
    <property type="entry name" value="HisKA"/>
    <property type="match status" value="1"/>
</dbReference>
<feature type="modified residue" description="4-aspartylphosphate" evidence="9">
    <location>
        <position position="533"/>
    </location>
</feature>
<keyword evidence="4" id="KW-0808">Transferase</keyword>
<dbReference type="Pfam" id="PF00072">
    <property type="entry name" value="Response_reg"/>
    <property type="match status" value="1"/>
</dbReference>
<dbReference type="SMART" id="SM00091">
    <property type="entry name" value="PAS"/>
    <property type="match status" value="1"/>
</dbReference>
<dbReference type="Gene3D" id="3.30.565.10">
    <property type="entry name" value="Histidine kinase-like ATPase, C-terminal domain"/>
    <property type="match status" value="1"/>
</dbReference>
<dbReference type="Pfam" id="PF00512">
    <property type="entry name" value="HisKA"/>
    <property type="match status" value="1"/>
</dbReference>
<keyword evidence="6" id="KW-0418">Kinase</keyword>
<dbReference type="Gene3D" id="3.30.450.20">
    <property type="entry name" value="PAS domain"/>
    <property type="match status" value="1"/>
</dbReference>
<dbReference type="Proteomes" id="UP000231516">
    <property type="component" value="Unassembled WGS sequence"/>
</dbReference>
<dbReference type="PROSITE" id="PS50110">
    <property type="entry name" value="RESPONSE_REGULATORY"/>
    <property type="match status" value="1"/>
</dbReference>
<feature type="transmembrane region" description="Helical" evidence="10">
    <location>
        <begin position="53"/>
        <end position="73"/>
    </location>
</feature>
<evidence type="ECO:0000256" key="10">
    <source>
        <dbReference type="SAM" id="Phobius"/>
    </source>
</evidence>
<evidence type="ECO:0000256" key="4">
    <source>
        <dbReference type="ARBA" id="ARBA00022679"/>
    </source>
</evidence>
<evidence type="ECO:0000256" key="3">
    <source>
        <dbReference type="ARBA" id="ARBA00022553"/>
    </source>
</evidence>
<organism evidence="15 16">
    <name type="scientific">Paramylibacter kogurei</name>
    <dbReference type="NCBI Taxonomy" id="1889778"/>
    <lineage>
        <taxon>Bacteria</taxon>
        <taxon>Pseudomonadati</taxon>
        <taxon>Pseudomonadota</taxon>
        <taxon>Alphaproteobacteria</taxon>
        <taxon>Rhodobacterales</taxon>
        <taxon>Paracoccaceae</taxon>
        <taxon>Paramylibacter</taxon>
    </lineage>
</organism>
<dbReference type="PROSITE" id="PS50112">
    <property type="entry name" value="PAS"/>
    <property type="match status" value="1"/>
</dbReference>
<protein>
    <recommendedName>
        <fullName evidence="2">histidine kinase</fullName>
        <ecNumber evidence="2">2.7.13.3</ecNumber>
    </recommendedName>
</protein>
<dbReference type="CDD" id="cd00130">
    <property type="entry name" value="PAS"/>
    <property type="match status" value="1"/>
</dbReference>
<evidence type="ECO:0000259" key="14">
    <source>
        <dbReference type="PROSITE" id="PS50113"/>
    </source>
</evidence>
<dbReference type="SUPFAM" id="SSF55874">
    <property type="entry name" value="ATPase domain of HSP90 chaperone/DNA topoisomerase II/histidine kinase"/>
    <property type="match status" value="1"/>
</dbReference>
<dbReference type="Pfam" id="PF02518">
    <property type="entry name" value="HATPase_c"/>
    <property type="match status" value="1"/>
</dbReference>
<comment type="catalytic activity">
    <reaction evidence="1">
        <text>ATP + protein L-histidine = ADP + protein N-phospho-L-histidine.</text>
        <dbReference type="EC" id="2.7.13.3"/>
    </reaction>
</comment>
<dbReference type="EMBL" id="MDGM01000001">
    <property type="protein sequence ID" value="PIB26794.1"/>
    <property type="molecule type" value="Genomic_DNA"/>
</dbReference>
<keyword evidence="10" id="KW-0472">Membrane</keyword>
<dbReference type="NCBIfam" id="TIGR00229">
    <property type="entry name" value="sensory_box"/>
    <property type="match status" value="1"/>
</dbReference>
<dbReference type="SUPFAM" id="SSF47384">
    <property type="entry name" value="Homodimeric domain of signal transducing histidine kinase"/>
    <property type="match status" value="1"/>
</dbReference>
<evidence type="ECO:0000313" key="16">
    <source>
        <dbReference type="Proteomes" id="UP000231516"/>
    </source>
</evidence>
<dbReference type="InterPro" id="IPR036097">
    <property type="entry name" value="HisK_dim/P_sf"/>
</dbReference>
<dbReference type="InterPro" id="IPR001789">
    <property type="entry name" value="Sig_transdc_resp-reg_receiver"/>
</dbReference>
<comment type="caution">
    <text evidence="15">The sequence shown here is derived from an EMBL/GenBank/DDBJ whole genome shotgun (WGS) entry which is preliminary data.</text>
</comment>
<evidence type="ECO:0000313" key="15">
    <source>
        <dbReference type="EMBL" id="PIB26794.1"/>
    </source>
</evidence>
<dbReference type="PROSITE" id="PS50113">
    <property type="entry name" value="PAC"/>
    <property type="match status" value="1"/>
</dbReference>
<evidence type="ECO:0000259" key="11">
    <source>
        <dbReference type="PROSITE" id="PS50109"/>
    </source>
</evidence>
<dbReference type="Pfam" id="PF08447">
    <property type="entry name" value="PAS_3"/>
    <property type="match status" value="1"/>
</dbReference>
<feature type="domain" description="PAS" evidence="13">
    <location>
        <begin position="95"/>
        <end position="168"/>
    </location>
</feature>
<evidence type="ECO:0000256" key="2">
    <source>
        <dbReference type="ARBA" id="ARBA00012438"/>
    </source>
</evidence>
<dbReference type="CDD" id="cd00082">
    <property type="entry name" value="HisKA"/>
    <property type="match status" value="1"/>
</dbReference>
<dbReference type="InterPro" id="IPR000700">
    <property type="entry name" value="PAS-assoc_C"/>
</dbReference>
<dbReference type="InterPro" id="IPR004358">
    <property type="entry name" value="Sig_transdc_His_kin-like_C"/>
</dbReference>
<keyword evidence="8" id="KW-0902">Two-component regulatory system</keyword>
<dbReference type="Gene3D" id="1.10.287.130">
    <property type="match status" value="1"/>
</dbReference>
<dbReference type="PANTHER" id="PTHR43065:SF46">
    <property type="entry name" value="C4-DICARBOXYLATE TRANSPORT SENSOR PROTEIN DCTB"/>
    <property type="match status" value="1"/>
</dbReference>
<name>A0A2G5KDV6_9RHOB</name>